<dbReference type="EC" id="2.5.1.7" evidence="11"/>
<dbReference type="InterPro" id="IPR036968">
    <property type="entry name" value="Enolpyruvate_Tfrase_sf"/>
</dbReference>
<proteinExistence type="inferred from homology"/>
<evidence type="ECO:0000256" key="3">
    <source>
        <dbReference type="ARBA" id="ARBA00022490"/>
    </source>
</evidence>
<evidence type="ECO:0000256" key="15">
    <source>
        <dbReference type="ARBA" id="ARBA00047527"/>
    </source>
</evidence>
<evidence type="ECO:0000256" key="7">
    <source>
        <dbReference type="ARBA" id="ARBA00022984"/>
    </source>
</evidence>
<evidence type="ECO:0000313" key="17">
    <source>
        <dbReference type="EMBL" id="KKS69919.1"/>
    </source>
</evidence>
<comment type="caution">
    <text evidence="17">The sequence shown here is derived from an EMBL/GenBank/DDBJ whole genome shotgun (WGS) entry which is preliminary data.</text>
</comment>
<dbReference type="GO" id="GO:0071555">
    <property type="term" value="P:cell wall organization"/>
    <property type="evidence" value="ECO:0007669"/>
    <property type="project" value="UniProtKB-KW"/>
</dbReference>
<dbReference type="PANTHER" id="PTHR43783:SF1">
    <property type="entry name" value="UDP-N-ACETYLGLUCOSAMINE 1-CARBOXYVINYLTRANSFERASE"/>
    <property type="match status" value="1"/>
</dbReference>
<dbReference type="AlphaFoldDB" id="A0A0G1B9N7"/>
<comment type="catalytic activity">
    <reaction evidence="15">
        <text>phosphoenolpyruvate + UDP-N-acetyl-alpha-D-glucosamine = UDP-N-acetyl-3-O-(1-carboxyvinyl)-alpha-D-glucosamine + phosphate</text>
        <dbReference type="Rhea" id="RHEA:18681"/>
        <dbReference type="ChEBI" id="CHEBI:43474"/>
        <dbReference type="ChEBI" id="CHEBI:57705"/>
        <dbReference type="ChEBI" id="CHEBI:58702"/>
        <dbReference type="ChEBI" id="CHEBI:68483"/>
        <dbReference type="EC" id="2.5.1.7"/>
    </reaction>
</comment>
<protein>
    <recommendedName>
        <fullName evidence="12">UDP-N-acetylglucosamine 1-carboxyvinyltransferase</fullName>
        <ecNumber evidence="11">2.5.1.7</ecNumber>
    </recommendedName>
    <alternativeName>
        <fullName evidence="13">Enoylpyruvate transferase</fullName>
    </alternativeName>
    <alternativeName>
        <fullName evidence="14">UDP-N-acetylglucosamine enolpyruvyl transferase</fullName>
    </alternativeName>
</protein>
<dbReference type="Gene3D" id="3.65.10.10">
    <property type="entry name" value="Enolpyruvate transferase domain"/>
    <property type="match status" value="1"/>
</dbReference>
<evidence type="ECO:0000259" key="16">
    <source>
        <dbReference type="Pfam" id="PF00275"/>
    </source>
</evidence>
<keyword evidence="9" id="KW-0961">Cell wall biogenesis/degradation</keyword>
<dbReference type="InterPro" id="IPR001986">
    <property type="entry name" value="Enolpyruvate_Tfrase_dom"/>
</dbReference>
<organism evidence="17 18">
    <name type="scientific">Candidatus Daviesbacteria bacterium GW2011_GWA2_42_7</name>
    <dbReference type="NCBI Taxonomy" id="1618425"/>
    <lineage>
        <taxon>Bacteria</taxon>
        <taxon>Candidatus Daviesiibacteriota</taxon>
    </lineage>
</organism>
<evidence type="ECO:0000256" key="13">
    <source>
        <dbReference type="ARBA" id="ARBA00042443"/>
    </source>
</evidence>
<evidence type="ECO:0000256" key="11">
    <source>
        <dbReference type="ARBA" id="ARBA00039108"/>
    </source>
</evidence>
<keyword evidence="5 17" id="KW-0808">Transferase</keyword>
<evidence type="ECO:0000256" key="6">
    <source>
        <dbReference type="ARBA" id="ARBA00022960"/>
    </source>
</evidence>
<accession>A0A0G1B9N7</accession>
<feature type="domain" description="Enolpyruvate transferase" evidence="16">
    <location>
        <begin position="25"/>
        <end position="139"/>
    </location>
</feature>
<evidence type="ECO:0000313" key="18">
    <source>
        <dbReference type="Proteomes" id="UP000034785"/>
    </source>
</evidence>
<dbReference type="PATRIC" id="fig|1618425.3.peg.631"/>
<evidence type="ECO:0000256" key="5">
    <source>
        <dbReference type="ARBA" id="ARBA00022679"/>
    </source>
</evidence>
<gene>
    <name evidence="17" type="ORF">UV41_C0041G0006</name>
</gene>
<evidence type="ECO:0000256" key="14">
    <source>
        <dbReference type="ARBA" id="ARBA00042842"/>
    </source>
</evidence>
<evidence type="ECO:0000256" key="8">
    <source>
        <dbReference type="ARBA" id="ARBA00023306"/>
    </source>
</evidence>
<dbReference type="GO" id="GO:0005737">
    <property type="term" value="C:cytoplasm"/>
    <property type="evidence" value="ECO:0007669"/>
    <property type="project" value="UniProtKB-SubCell"/>
</dbReference>
<keyword evidence="3" id="KW-0963">Cytoplasm</keyword>
<evidence type="ECO:0000256" key="2">
    <source>
        <dbReference type="ARBA" id="ARBA00004752"/>
    </source>
</evidence>
<dbReference type="Pfam" id="PF00275">
    <property type="entry name" value="EPSP_synthase"/>
    <property type="match status" value="1"/>
</dbReference>
<evidence type="ECO:0000256" key="1">
    <source>
        <dbReference type="ARBA" id="ARBA00004496"/>
    </source>
</evidence>
<comment type="pathway">
    <text evidence="2">Cell wall biogenesis; peptidoglycan biosynthesis.</text>
</comment>
<dbReference type="InterPro" id="IPR013792">
    <property type="entry name" value="RNA3'P_cycl/enolpyr_Trfase_a/b"/>
</dbReference>
<evidence type="ECO:0000256" key="4">
    <source>
        <dbReference type="ARBA" id="ARBA00022618"/>
    </source>
</evidence>
<dbReference type="Proteomes" id="UP000034785">
    <property type="component" value="Unassembled WGS sequence"/>
</dbReference>
<keyword evidence="4" id="KW-0132">Cell division</keyword>
<evidence type="ECO:0000256" key="12">
    <source>
        <dbReference type="ARBA" id="ARBA00039754"/>
    </source>
</evidence>
<dbReference type="GO" id="GO:0009252">
    <property type="term" value="P:peptidoglycan biosynthetic process"/>
    <property type="evidence" value="ECO:0007669"/>
    <property type="project" value="UniProtKB-KW"/>
</dbReference>
<dbReference type="InterPro" id="IPR050068">
    <property type="entry name" value="MurA_subfamily"/>
</dbReference>
<name>A0A0G1B9N7_9BACT</name>
<evidence type="ECO:0000256" key="9">
    <source>
        <dbReference type="ARBA" id="ARBA00023316"/>
    </source>
</evidence>
<comment type="subcellular location">
    <subcellularLocation>
        <location evidence="1">Cytoplasm</location>
    </subcellularLocation>
</comment>
<evidence type="ECO:0000256" key="10">
    <source>
        <dbReference type="ARBA" id="ARBA00038367"/>
    </source>
</evidence>
<dbReference type="GO" id="GO:0051301">
    <property type="term" value="P:cell division"/>
    <property type="evidence" value="ECO:0007669"/>
    <property type="project" value="UniProtKB-KW"/>
</dbReference>
<dbReference type="SUPFAM" id="SSF55205">
    <property type="entry name" value="EPT/RTPC-like"/>
    <property type="match status" value="1"/>
</dbReference>
<sequence>MSILEFIPNNGSIFISAKKINPIPKIITNIWPGFPTDLMSVVIILASQAEGVSLLHDWMYESRMFFVDKLISMGAHMTIADPHRVLVYGPSKLMGRNLETPDIRAGMALVLAALVAKGESIINRAELIDRGYEDVVGKLLALGANIKKID</sequence>
<keyword evidence="6" id="KW-0133">Cell shape</keyword>
<keyword evidence="8" id="KW-0131">Cell cycle</keyword>
<dbReference type="EMBL" id="LCEJ01000041">
    <property type="protein sequence ID" value="KKS69919.1"/>
    <property type="molecule type" value="Genomic_DNA"/>
</dbReference>
<dbReference type="GO" id="GO:0008760">
    <property type="term" value="F:UDP-N-acetylglucosamine 1-carboxyvinyltransferase activity"/>
    <property type="evidence" value="ECO:0007669"/>
    <property type="project" value="UniProtKB-EC"/>
</dbReference>
<reference evidence="17 18" key="1">
    <citation type="journal article" date="2015" name="Nature">
        <title>rRNA introns, odd ribosomes, and small enigmatic genomes across a large radiation of phyla.</title>
        <authorList>
            <person name="Brown C.T."/>
            <person name="Hug L.A."/>
            <person name="Thomas B.C."/>
            <person name="Sharon I."/>
            <person name="Castelle C.J."/>
            <person name="Singh A."/>
            <person name="Wilkins M.J."/>
            <person name="Williams K.H."/>
            <person name="Banfield J.F."/>
        </authorList>
    </citation>
    <scope>NUCLEOTIDE SEQUENCE [LARGE SCALE GENOMIC DNA]</scope>
</reference>
<keyword evidence="7" id="KW-0573">Peptidoglycan synthesis</keyword>
<comment type="similarity">
    <text evidence="10">Belongs to the EPSP synthase family. MurA subfamily.</text>
</comment>
<dbReference type="PANTHER" id="PTHR43783">
    <property type="entry name" value="UDP-N-ACETYLGLUCOSAMINE 1-CARBOXYVINYLTRANSFERASE"/>
    <property type="match status" value="1"/>
</dbReference>
<dbReference type="GO" id="GO:0008360">
    <property type="term" value="P:regulation of cell shape"/>
    <property type="evidence" value="ECO:0007669"/>
    <property type="project" value="UniProtKB-KW"/>
</dbReference>